<dbReference type="PANTHER" id="PTHR30146:SF144">
    <property type="entry name" value="LACI-FAMILY TRANSCRIPTION REGULATOR"/>
    <property type="match status" value="1"/>
</dbReference>
<name>A0ABM7VJQ6_9BACT</name>
<keyword evidence="5" id="KW-0614">Plasmid</keyword>
<dbReference type="PANTHER" id="PTHR30146">
    <property type="entry name" value="LACI-RELATED TRANSCRIPTIONAL REPRESSOR"/>
    <property type="match status" value="1"/>
</dbReference>
<evidence type="ECO:0000256" key="3">
    <source>
        <dbReference type="ARBA" id="ARBA00023163"/>
    </source>
</evidence>
<evidence type="ECO:0000313" key="6">
    <source>
        <dbReference type="Proteomes" id="UP001354989"/>
    </source>
</evidence>
<gene>
    <name evidence="5" type="ORF">PEPS_34900</name>
</gene>
<dbReference type="Pfam" id="PF13407">
    <property type="entry name" value="Peripla_BP_4"/>
    <property type="match status" value="1"/>
</dbReference>
<reference evidence="5 6" key="1">
    <citation type="submission" date="2021-12" db="EMBL/GenBank/DDBJ databases">
        <title>Genome sequencing of bacteria with rrn-lacking chromosome and rrn-plasmid.</title>
        <authorList>
            <person name="Anda M."/>
            <person name="Iwasaki W."/>
        </authorList>
    </citation>
    <scope>NUCLEOTIDE SEQUENCE [LARGE SCALE GENOMIC DNA]</scope>
    <source>
        <strain evidence="5 6">NBRC 101262</strain>
        <plasmid evidence="5 6">pPP2</plasmid>
    </source>
</reference>
<dbReference type="InterPro" id="IPR000843">
    <property type="entry name" value="HTH_LacI"/>
</dbReference>
<dbReference type="Pfam" id="PF00356">
    <property type="entry name" value="LacI"/>
    <property type="match status" value="1"/>
</dbReference>
<dbReference type="CDD" id="cd01392">
    <property type="entry name" value="HTH_LacI"/>
    <property type="match status" value="1"/>
</dbReference>
<keyword evidence="3" id="KW-0804">Transcription</keyword>
<evidence type="ECO:0000256" key="1">
    <source>
        <dbReference type="ARBA" id="ARBA00023015"/>
    </source>
</evidence>
<dbReference type="InterPro" id="IPR025997">
    <property type="entry name" value="SBP_2_dom"/>
</dbReference>
<keyword evidence="1" id="KW-0805">Transcription regulation</keyword>
<dbReference type="PROSITE" id="PS50932">
    <property type="entry name" value="HTH_LACI_2"/>
    <property type="match status" value="1"/>
</dbReference>
<geneLocation type="plasmid" evidence="5 6">
    <name>pPP2</name>
</geneLocation>
<dbReference type="SUPFAM" id="SSF47413">
    <property type="entry name" value="lambda repressor-like DNA-binding domains"/>
    <property type="match status" value="1"/>
</dbReference>
<dbReference type="RefSeq" id="WP_338398793.1">
    <property type="nucleotide sequence ID" value="NZ_AP025294.1"/>
</dbReference>
<dbReference type="Proteomes" id="UP001354989">
    <property type="component" value="Plasmid pPP2"/>
</dbReference>
<dbReference type="InterPro" id="IPR028082">
    <property type="entry name" value="Peripla_BP_I"/>
</dbReference>
<dbReference type="Gene3D" id="3.40.50.2300">
    <property type="match status" value="2"/>
</dbReference>
<evidence type="ECO:0000313" key="5">
    <source>
        <dbReference type="EMBL" id="BDD01210.1"/>
    </source>
</evidence>
<accession>A0ABM7VJQ6</accession>
<sequence>MGARKSISIKELATLAGVSVGTVDRVIHQRGRVSDETRDKVQKLVLETGYQPKKSKVRPLRIGVLLPVPSSNPYWELPLEGVRERAKFLENDGVSLTEFLYDYHSEEDFTSKGEAMLNSAVDGLIIHPIFRQATYQLVRNVKANNLPFVFLDVNLPELEPMYFVGQDAKSCGGLAGRLLSLGLGEEDRVWVINFSSASANSTSFLREIGAVDTLRENQLKNEQIRMLDFKRGTDEQKLQAQIKAEIEANGAPSRVYVTNSRVKRIFDGLRACGQTQKILIIGHDPLPENIKLLQDGDIDFLIAQDSKRQGALALEGLHIHLTDRVLFEKESHICSMVYSKENINSIRYFH</sequence>
<dbReference type="PROSITE" id="PS00356">
    <property type="entry name" value="HTH_LACI_1"/>
    <property type="match status" value="1"/>
</dbReference>
<keyword evidence="6" id="KW-1185">Reference proteome</keyword>
<protein>
    <submittedName>
        <fullName evidence="5">Transcriptional regulator</fullName>
    </submittedName>
</protein>
<organism evidence="5 6">
    <name type="scientific">Persicobacter psychrovividus</name>
    <dbReference type="NCBI Taxonomy" id="387638"/>
    <lineage>
        <taxon>Bacteria</taxon>
        <taxon>Pseudomonadati</taxon>
        <taxon>Bacteroidota</taxon>
        <taxon>Cytophagia</taxon>
        <taxon>Cytophagales</taxon>
        <taxon>Persicobacteraceae</taxon>
        <taxon>Persicobacter</taxon>
    </lineage>
</organism>
<dbReference type="EMBL" id="AP025294">
    <property type="protein sequence ID" value="BDD01210.1"/>
    <property type="molecule type" value="Genomic_DNA"/>
</dbReference>
<keyword evidence="2" id="KW-0238">DNA-binding</keyword>
<dbReference type="SMART" id="SM00354">
    <property type="entry name" value="HTH_LACI"/>
    <property type="match status" value="1"/>
</dbReference>
<evidence type="ECO:0000256" key="2">
    <source>
        <dbReference type="ARBA" id="ARBA00023125"/>
    </source>
</evidence>
<dbReference type="Gene3D" id="1.10.260.40">
    <property type="entry name" value="lambda repressor-like DNA-binding domains"/>
    <property type="match status" value="1"/>
</dbReference>
<dbReference type="SUPFAM" id="SSF53822">
    <property type="entry name" value="Periplasmic binding protein-like I"/>
    <property type="match status" value="1"/>
</dbReference>
<proteinExistence type="predicted"/>
<evidence type="ECO:0000259" key="4">
    <source>
        <dbReference type="PROSITE" id="PS50932"/>
    </source>
</evidence>
<dbReference type="InterPro" id="IPR010982">
    <property type="entry name" value="Lambda_DNA-bd_dom_sf"/>
</dbReference>
<feature type="domain" description="HTH lacI-type" evidence="4">
    <location>
        <begin position="7"/>
        <end position="52"/>
    </location>
</feature>